<evidence type="ECO:0000313" key="6">
    <source>
        <dbReference type="EMBL" id="TFB15107.1"/>
    </source>
</evidence>
<dbReference type="InterPro" id="IPR036188">
    <property type="entry name" value="FAD/NAD-bd_sf"/>
</dbReference>
<comment type="caution">
    <text evidence="6">The sequence shown here is derived from an EMBL/GenBank/DDBJ whole genome shotgun (WGS) entry which is preliminary data.</text>
</comment>
<dbReference type="GO" id="GO:0005737">
    <property type="term" value="C:cytoplasm"/>
    <property type="evidence" value="ECO:0007669"/>
    <property type="project" value="TreeGrafter"/>
</dbReference>
<proteinExistence type="inferred from homology"/>
<organism evidence="6 7">
    <name type="scientific">Filobacillus milosensis</name>
    <dbReference type="NCBI Taxonomy" id="94137"/>
    <lineage>
        <taxon>Bacteria</taxon>
        <taxon>Bacillati</taxon>
        <taxon>Bacillota</taxon>
        <taxon>Bacilli</taxon>
        <taxon>Bacillales</taxon>
        <taxon>Bacillaceae</taxon>
        <taxon>Filobacillus</taxon>
    </lineage>
</organism>
<comment type="similarity">
    <text evidence="2">Belongs to the DadA oxidoreductase family.</text>
</comment>
<dbReference type="OrthoDB" id="9794226at2"/>
<evidence type="ECO:0000256" key="3">
    <source>
        <dbReference type="ARBA" id="ARBA00022630"/>
    </source>
</evidence>
<dbReference type="Proteomes" id="UP000297975">
    <property type="component" value="Unassembled WGS sequence"/>
</dbReference>
<dbReference type="InterPro" id="IPR006076">
    <property type="entry name" value="FAD-dep_OxRdtase"/>
</dbReference>
<dbReference type="EMBL" id="SOPW01000014">
    <property type="protein sequence ID" value="TFB15107.1"/>
    <property type="molecule type" value="Genomic_DNA"/>
</dbReference>
<evidence type="ECO:0000313" key="7">
    <source>
        <dbReference type="Proteomes" id="UP000297975"/>
    </source>
</evidence>
<keyword evidence="7" id="KW-1185">Reference proteome</keyword>
<evidence type="ECO:0000259" key="5">
    <source>
        <dbReference type="Pfam" id="PF01266"/>
    </source>
</evidence>
<dbReference type="PANTHER" id="PTHR13847">
    <property type="entry name" value="SARCOSINE DEHYDROGENASE-RELATED"/>
    <property type="match status" value="1"/>
</dbReference>
<reference evidence="6 7" key="1">
    <citation type="submission" date="2019-03" db="EMBL/GenBank/DDBJ databases">
        <authorList>
            <person name="He R.-H."/>
        </authorList>
    </citation>
    <scope>NUCLEOTIDE SEQUENCE [LARGE SCALE GENOMIC DNA]</scope>
    <source>
        <strain evidence="7">SH 714</strain>
    </source>
</reference>
<keyword evidence="3" id="KW-0285">Flavoprotein</keyword>
<evidence type="ECO:0000256" key="2">
    <source>
        <dbReference type="ARBA" id="ARBA00009410"/>
    </source>
</evidence>
<protein>
    <submittedName>
        <fullName evidence="6">FAD-binding oxidoreductase</fullName>
    </submittedName>
</protein>
<evidence type="ECO:0000256" key="4">
    <source>
        <dbReference type="ARBA" id="ARBA00023002"/>
    </source>
</evidence>
<dbReference type="AlphaFoldDB" id="A0A4Y8II07"/>
<keyword evidence="4" id="KW-0560">Oxidoreductase</keyword>
<dbReference type="GO" id="GO:0016491">
    <property type="term" value="F:oxidoreductase activity"/>
    <property type="evidence" value="ECO:0007669"/>
    <property type="project" value="UniProtKB-KW"/>
</dbReference>
<name>A0A4Y8II07_9BACI</name>
<feature type="domain" description="FAD dependent oxidoreductase" evidence="5">
    <location>
        <begin position="4"/>
        <end position="345"/>
    </location>
</feature>
<dbReference type="RefSeq" id="WP_134340851.1">
    <property type="nucleotide sequence ID" value="NZ_SOPW01000014.1"/>
</dbReference>
<dbReference type="SUPFAM" id="SSF54373">
    <property type="entry name" value="FAD-linked reductases, C-terminal domain"/>
    <property type="match status" value="1"/>
</dbReference>
<sequence>MRNFIVIGAGIIGASTAYHLAKNGASVILVDKKDYGEATRSAAGIVSPWLSQKYNPKAYEVIKNGARYYPELINELKKDGITNTSYGRVGSIHLHKSEDKLHKMVQDAKNRREDASDIGDLTILSGQDIQRQWPFMSDRMGAVHVNGGARVNGDVFRQALVEGAEKHGAQLLKGTAQLIGSNKVRVKDQLFEADKIIITNGAWAQQLLNQIGINIEVSSQKTQILHLEVPDEDPSQWPAIMLPNNKYIVGFSNHKVFVGSAHEVNEDFDSRSTASGVYEILKTAFKFAPGLEGAKFIESRVGFRPNAFSGHPIISKLPQNEHVVIANGLGSSGITSGPFLGLEIANDLLGKQTTLNLKDFHLSH</sequence>
<gene>
    <name evidence="6" type="ORF">E3U55_12710</name>
</gene>
<comment type="cofactor">
    <cofactor evidence="1">
        <name>FAD</name>
        <dbReference type="ChEBI" id="CHEBI:57692"/>
    </cofactor>
</comment>
<dbReference type="Pfam" id="PF01266">
    <property type="entry name" value="DAO"/>
    <property type="match status" value="1"/>
</dbReference>
<evidence type="ECO:0000256" key="1">
    <source>
        <dbReference type="ARBA" id="ARBA00001974"/>
    </source>
</evidence>
<dbReference type="PANTHER" id="PTHR13847:SF286">
    <property type="entry name" value="D-AMINO ACID DEHYDROGENASE"/>
    <property type="match status" value="1"/>
</dbReference>
<dbReference type="SUPFAM" id="SSF51905">
    <property type="entry name" value="FAD/NAD(P)-binding domain"/>
    <property type="match status" value="1"/>
</dbReference>
<dbReference type="Gene3D" id="3.50.50.60">
    <property type="entry name" value="FAD/NAD(P)-binding domain"/>
    <property type="match status" value="1"/>
</dbReference>
<dbReference type="Gene3D" id="3.30.9.10">
    <property type="entry name" value="D-Amino Acid Oxidase, subunit A, domain 2"/>
    <property type="match status" value="1"/>
</dbReference>
<accession>A0A4Y8II07</accession>